<dbReference type="PANTHER" id="PTHR32309">
    <property type="entry name" value="TYROSINE-PROTEIN KINASE"/>
    <property type="match status" value="1"/>
</dbReference>
<feature type="transmembrane region" description="Helical" evidence="17">
    <location>
        <begin position="429"/>
        <end position="450"/>
    </location>
</feature>
<evidence type="ECO:0000256" key="11">
    <source>
        <dbReference type="ARBA" id="ARBA00022840"/>
    </source>
</evidence>
<evidence type="ECO:0000256" key="5">
    <source>
        <dbReference type="ARBA" id="ARBA00022475"/>
    </source>
</evidence>
<dbReference type="SUPFAM" id="SSF52540">
    <property type="entry name" value="P-loop containing nucleoside triphosphate hydrolases"/>
    <property type="match status" value="1"/>
</dbReference>
<dbReference type="GO" id="GO:0042802">
    <property type="term" value="F:identical protein binding"/>
    <property type="evidence" value="ECO:0007669"/>
    <property type="project" value="UniProtKB-ARBA"/>
</dbReference>
<dbReference type="GO" id="GO:0005524">
    <property type="term" value="F:ATP binding"/>
    <property type="evidence" value="ECO:0007669"/>
    <property type="project" value="UniProtKB-KW"/>
</dbReference>
<organism evidence="21 22">
    <name type="scientific">candidate division WOR-3 bacterium</name>
    <dbReference type="NCBI Taxonomy" id="2052148"/>
    <lineage>
        <taxon>Bacteria</taxon>
        <taxon>Bacteria division WOR-3</taxon>
    </lineage>
</organism>
<protein>
    <recommendedName>
        <fullName evidence="4">non-specific protein-tyrosine kinase</fullName>
        <ecNumber evidence="4">2.7.10.2</ecNumber>
    </recommendedName>
</protein>
<evidence type="ECO:0000256" key="17">
    <source>
        <dbReference type="SAM" id="Phobius"/>
    </source>
</evidence>
<feature type="domain" description="Tyrosine-protein kinase G-rich" evidence="20">
    <location>
        <begin position="371"/>
        <end position="446"/>
    </location>
</feature>
<evidence type="ECO:0000256" key="4">
    <source>
        <dbReference type="ARBA" id="ARBA00011903"/>
    </source>
</evidence>
<dbReference type="InterPro" id="IPR025669">
    <property type="entry name" value="AAA_dom"/>
</dbReference>
<keyword evidence="10" id="KW-0418">Kinase</keyword>
<evidence type="ECO:0000256" key="3">
    <source>
        <dbReference type="ARBA" id="ARBA00008883"/>
    </source>
</evidence>
<evidence type="ECO:0000313" key="22">
    <source>
        <dbReference type="Proteomes" id="UP000264062"/>
    </source>
</evidence>
<evidence type="ECO:0000256" key="9">
    <source>
        <dbReference type="ARBA" id="ARBA00022741"/>
    </source>
</evidence>
<dbReference type="EMBL" id="DMZY01000181">
    <property type="protein sequence ID" value="HAV92725.1"/>
    <property type="molecule type" value="Genomic_DNA"/>
</dbReference>
<keyword evidence="14" id="KW-0829">Tyrosine-protein kinase</keyword>
<evidence type="ECO:0000256" key="8">
    <source>
        <dbReference type="ARBA" id="ARBA00022692"/>
    </source>
</evidence>
<feature type="transmembrane region" description="Helical" evidence="17">
    <location>
        <begin position="26"/>
        <end position="45"/>
    </location>
</feature>
<evidence type="ECO:0000256" key="6">
    <source>
        <dbReference type="ARBA" id="ARBA00022519"/>
    </source>
</evidence>
<comment type="similarity">
    <text evidence="2">Belongs to the CpsD/CapB family.</text>
</comment>
<evidence type="ECO:0000259" key="20">
    <source>
        <dbReference type="Pfam" id="PF13807"/>
    </source>
</evidence>
<comment type="catalytic activity">
    <reaction evidence="15">
        <text>L-tyrosyl-[protein] + ATP = O-phospho-L-tyrosyl-[protein] + ADP + H(+)</text>
        <dbReference type="Rhea" id="RHEA:10596"/>
        <dbReference type="Rhea" id="RHEA-COMP:10136"/>
        <dbReference type="Rhea" id="RHEA-COMP:20101"/>
        <dbReference type="ChEBI" id="CHEBI:15378"/>
        <dbReference type="ChEBI" id="CHEBI:30616"/>
        <dbReference type="ChEBI" id="CHEBI:46858"/>
        <dbReference type="ChEBI" id="CHEBI:61978"/>
        <dbReference type="ChEBI" id="CHEBI:456216"/>
        <dbReference type="EC" id="2.7.10.2"/>
    </reaction>
</comment>
<keyword evidence="6" id="KW-0997">Cell inner membrane</keyword>
<evidence type="ECO:0000256" key="1">
    <source>
        <dbReference type="ARBA" id="ARBA00004429"/>
    </source>
</evidence>
<proteinExistence type="inferred from homology"/>
<sequence length="724" mass="83018">MMLEEIHEREKLSLNEYIAIFTKYKFIIAGIAGVIVLISMIFSFMEKPVYVAKTVIMLEKVNTGSTFFQVTDPIGMLAMMNNQIQIIKSRKLFVRVNEAFKEDTILKRMGYEKVSASRNRVSVFSIQDTYIIEISYKDNDPFLASYIANKIADEYYKMNLEVQKSTVSQVRVFLEEQLVKIEGELNRAEMLLRDYKKTSKISTLERETEILIQQMSDFEADYNKVLMEIETNNKKKEFLTMTLNETQKNLVDDISKYKSTVMEQILTEITKTESMKSTYISQGYSKDHPKILEMESRISQLKDQLREESAKTYQDRLVSADPVKYSNQLVESLIEINTGNAFLNAQKAGLQSVLDSYNRQIEKLPDQAIQLARLERNAKVNEEIYLMLKRRYEEAKLQEVAEVGNIRIVDEATKPNPKNPVSPKKERNLVLGLITGVLLGVTVAFLLFFLDESVKTTEEVEVYTGEQILGIITFIGNTHGKRGKQQKKVSEDEMIEKMRSKLITNMEPHAPIAEAYRSIRTQLKYRSKEGERLVYVMTSSIPGEGKSTTLTNLAITVANLGKKVVLIDADMRKPVIHKIFNVRNGIGLAHYINRKATFEEIIRVTDVENLDVITYGTRPINPSELLESDVMKELLEVCKAKYDYTFMDAPPVNVVTDPIVLANYADKILWVVSPGRSKRKDLRHAKKLLIPVKRKIQGVIVNNAKTDVTSYYSVYYKKYYGEGV</sequence>
<comment type="caution">
    <text evidence="21">The sequence shown here is derived from an EMBL/GenBank/DDBJ whole genome shotgun (WGS) entry which is preliminary data.</text>
</comment>
<dbReference type="EC" id="2.7.10.2" evidence="4"/>
<feature type="domain" description="AAA" evidence="19">
    <location>
        <begin position="543"/>
        <end position="669"/>
    </location>
</feature>
<dbReference type="NCBIfam" id="TIGR01007">
    <property type="entry name" value="eps_fam"/>
    <property type="match status" value="1"/>
</dbReference>
<dbReference type="AlphaFoldDB" id="A0A350HB09"/>
<feature type="coiled-coil region" evidence="16">
    <location>
        <begin position="171"/>
        <end position="221"/>
    </location>
</feature>
<evidence type="ECO:0000256" key="12">
    <source>
        <dbReference type="ARBA" id="ARBA00022989"/>
    </source>
</evidence>
<keyword evidence="11" id="KW-0067">ATP-binding</keyword>
<keyword evidence="9" id="KW-0547">Nucleotide-binding</keyword>
<evidence type="ECO:0000259" key="18">
    <source>
        <dbReference type="Pfam" id="PF02706"/>
    </source>
</evidence>
<reference evidence="21 22" key="1">
    <citation type="journal article" date="2018" name="Nat. Biotechnol.">
        <title>A standardized bacterial taxonomy based on genome phylogeny substantially revises the tree of life.</title>
        <authorList>
            <person name="Parks D.H."/>
            <person name="Chuvochina M."/>
            <person name="Waite D.W."/>
            <person name="Rinke C."/>
            <person name="Skarshewski A."/>
            <person name="Chaumeil P.A."/>
            <person name="Hugenholtz P."/>
        </authorList>
    </citation>
    <scope>NUCLEOTIDE SEQUENCE [LARGE SCALE GENOMIC DNA]</scope>
    <source>
        <strain evidence="21">UBA9956</strain>
    </source>
</reference>
<dbReference type="Gene3D" id="3.40.50.300">
    <property type="entry name" value="P-loop containing nucleotide triphosphate hydrolases"/>
    <property type="match status" value="1"/>
</dbReference>
<dbReference type="Proteomes" id="UP000264062">
    <property type="component" value="Unassembled WGS sequence"/>
</dbReference>
<comment type="subcellular location">
    <subcellularLocation>
        <location evidence="1">Cell inner membrane</location>
        <topology evidence="1">Multi-pass membrane protein</topology>
    </subcellularLocation>
</comment>
<dbReference type="Pfam" id="PF02706">
    <property type="entry name" value="Wzz"/>
    <property type="match status" value="1"/>
</dbReference>
<dbReference type="FunFam" id="3.40.50.300:FF:000527">
    <property type="entry name" value="Tyrosine-protein kinase etk"/>
    <property type="match status" value="1"/>
</dbReference>
<dbReference type="PANTHER" id="PTHR32309:SF13">
    <property type="entry name" value="FERRIC ENTEROBACTIN TRANSPORT PROTEIN FEPE"/>
    <property type="match status" value="1"/>
</dbReference>
<gene>
    <name evidence="21" type="ORF">DCW38_06045</name>
</gene>
<keyword evidence="8 17" id="KW-0812">Transmembrane</keyword>
<evidence type="ECO:0000259" key="19">
    <source>
        <dbReference type="Pfam" id="PF13614"/>
    </source>
</evidence>
<evidence type="ECO:0000256" key="7">
    <source>
        <dbReference type="ARBA" id="ARBA00022679"/>
    </source>
</evidence>
<comment type="similarity">
    <text evidence="3">Belongs to the etk/wzc family.</text>
</comment>
<dbReference type="InterPro" id="IPR027417">
    <property type="entry name" value="P-loop_NTPase"/>
</dbReference>
<dbReference type="InterPro" id="IPR032807">
    <property type="entry name" value="GNVR"/>
</dbReference>
<evidence type="ECO:0000313" key="21">
    <source>
        <dbReference type="EMBL" id="HAV92725.1"/>
    </source>
</evidence>
<dbReference type="CDD" id="cd05387">
    <property type="entry name" value="BY-kinase"/>
    <property type="match status" value="1"/>
</dbReference>
<name>A0A350HB09_UNCW3</name>
<dbReference type="GO" id="GO:0005886">
    <property type="term" value="C:plasma membrane"/>
    <property type="evidence" value="ECO:0007669"/>
    <property type="project" value="UniProtKB-SubCell"/>
</dbReference>
<evidence type="ECO:0000256" key="14">
    <source>
        <dbReference type="ARBA" id="ARBA00023137"/>
    </source>
</evidence>
<keyword evidence="7" id="KW-0808">Transferase</keyword>
<feature type="domain" description="Polysaccharide chain length determinant N-terminal" evidence="18">
    <location>
        <begin position="11"/>
        <end position="93"/>
    </location>
</feature>
<keyword evidence="16" id="KW-0175">Coiled coil</keyword>
<evidence type="ECO:0000256" key="13">
    <source>
        <dbReference type="ARBA" id="ARBA00023136"/>
    </source>
</evidence>
<evidence type="ECO:0000256" key="2">
    <source>
        <dbReference type="ARBA" id="ARBA00007316"/>
    </source>
</evidence>
<dbReference type="InterPro" id="IPR005702">
    <property type="entry name" value="Wzc-like_C"/>
</dbReference>
<evidence type="ECO:0000256" key="16">
    <source>
        <dbReference type="SAM" id="Coils"/>
    </source>
</evidence>
<dbReference type="InterPro" id="IPR050445">
    <property type="entry name" value="Bact_polysacc_biosynth/exp"/>
</dbReference>
<evidence type="ECO:0000256" key="10">
    <source>
        <dbReference type="ARBA" id="ARBA00022777"/>
    </source>
</evidence>
<keyword evidence="12 17" id="KW-1133">Transmembrane helix</keyword>
<keyword evidence="5" id="KW-1003">Cell membrane</keyword>
<dbReference type="GO" id="GO:0004715">
    <property type="term" value="F:non-membrane spanning protein tyrosine kinase activity"/>
    <property type="evidence" value="ECO:0007669"/>
    <property type="project" value="UniProtKB-EC"/>
</dbReference>
<dbReference type="Pfam" id="PF13807">
    <property type="entry name" value="GNVR"/>
    <property type="match status" value="1"/>
</dbReference>
<evidence type="ECO:0000256" key="15">
    <source>
        <dbReference type="ARBA" id="ARBA00051245"/>
    </source>
</evidence>
<dbReference type="Pfam" id="PF13614">
    <property type="entry name" value="AAA_31"/>
    <property type="match status" value="1"/>
</dbReference>
<keyword evidence="13 17" id="KW-0472">Membrane</keyword>
<accession>A0A350HB09</accession>
<dbReference type="InterPro" id="IPR003856">
    <property type="entry name" value="LPS_length_determ_N"/>
</dbReference>